<keyword evidence="4" id="KW-1185">Reference proteome</keyword>
<evidence type="ECO:0000256" key="2">
    <source>
        <dbReference type="ARBA" id="ARBA00023043"/>
    </source>
</evidence>
<protein>
    <submittedName>
        <fullName evidence="3">Uncharacterized protein</fullName>
    </submittedName>
</protein>
<organism evidence="3 4">
    <name type="scientific">Capronia coronata CBS 617.96</name>
    <dbReference type="NCBI Taxonomy" id="1182541"/>
    <lineage>
        <taxon>Eukaryota</taxon>
        <taxon>Fungi</taxon>
        <taxon>Dikarya</taxon>
        <taxon>Ascomycota</taxon>
        <taxon>Pezizomycotina</taxon>
        <taxon>Eurotiomycetes</taxon>
        <taxon>Chaetothyriomycetidae</taxon>
        <taxon>Chaetothyriales</taxon>
        <taxon>Herpotrichiellaceae</taxon>
        <taxon>Capronia</taxon>
    </lineage>
</organism>
<comment type="caution">
    <text evidence="3">The sequence shown here is derived from an EMBL/GenBank/DDBJ whole genome shotgun (WGS) entry which is preliminary data.</text>
</comment>
<dbReference type="RefSeq" id="XP_007726906.1">
    <property type="nucleotide sequence ID" value="XM_007728716.1"/>
</dbReference>
<accession>W9XWP6</accession>
<name>W9XWP6_9EURO</name>
<keyword evidence="1" id="KW-0677">Repeat</keyword>
<dbReference type="GeneID" id="19162705"/>
<dbReference type="InterPro" id="IPR002110">
    <property type="entry name" value="Ankyrin_rpt"/>
</dbReference>
<keyword evidence="2" id="KW-0040">ANK repeat</keyword>
<dbReference type="GO" id="GO:0005737">
    <property type="term" value="C:cytoplasm"/>
    <property type="evidence" value="ECO:0007669"/>
    <property type="project" value="TreeGrafter"/>
</dbReference>
<dbReference type="AlphaFoldDB" id="W9XWP6"/>
<evidence type="ECO:0000313" key="4">
    <source>
        <dbReference type="Proteomes" id="UP000019484"/>
    </source>
</evidence>
<dbReference type="PANTHER" id="PTHR24198">
    <property type="entry name" value="ANKYRIN REPEAT AND PROTEIN KINASE DOMAIN-CONTAINING PROTEIN"/>
    <property type="match status" value="1"/>
</dbReference>
<dbReference type="Pfam" id="PF00023">
    <property type="entry name" value="Ank"/>
    <property type="match status" value="1"/>
</dbReference>
<proteinExistence type="predicted"/>
<sequence>MSLPTLQVVLDNRWDINTPQSWREPPYLGWTLMKEKKEEVVRWFLAHGADPNAFASQEAITPLSRAVKYSSLAMVRFLFQHGGRADRGELVNYVCQIKPGDEQTLLILRFLLEKGAPPNHILYEEYPELFDLTMFSLTPLLTCCVKGDTEAARVLLRYGADPCKTAVLMNKLPIDLAREHGHQDLVDLLTRAMNPSYKASALERHVGATGDCRRFG</sequence>
<evidence type="ECO:0000256" key="1">
    <source>
        <dbReference type="ARBA" id="ARBA00022737"/>
    </source>
</evidence>
<dbReference type="SUPFAM" id="SSF48403">
    <property type="entry name" value="Ankyrin repeat"/>
    <property type="match status" value="1"/>
</dbReference>
<dbReference type="PANTHER" id="PTHR24198:SF165">
    <property type="entry name" value="ANKYRIN REPEAT-CONTAINING PROTEIN-RELATED"/>
    <property type="match status" value="1"/>
</dbReference>
<dbReference type="InterPro" id="IPR036770">
    <property type="entry name" value="Ankyrin_rpt-contain_sf"/>
</dbReference>
<dbReference type="STRING" id="1182541.W9XWP6"/>
<dbReference type="Gene3D" id="1.25.40.20">
    <property type="entry name" value="Ankyrin repeat-containing domain"/>
    <property type="match status" value="2"/>
</dbReference>
<dbReference type="HOGENOM" id="CLU_1277482_0_0_1"/>
<dbReference type="OrthoDB" id="426293at2759"/>
<evidence type="ECO:0000313" key="3">
    <source>
        <dbReference type="EMBL" id="EXJ81785.1"/>
    </source>
</evidence>
<dbReference type="Proteomes" id="UP000019484">
    <property type="component" value="Unassembled WGS sequence"/>
</dbReference>
<reference evidence="3 4" key="1">
    <citation type="submission" date="2013-03" db="EMBL/GenBank/DDBJ databases">
        <title>The Genome Sequence of Capronia coronata CBS 617.96.</title>
        <authorList>
            <consortium name="The Broad Institute Genomics Platform"/>
            <person name="Cuomo C."/>
            <person name="de Hoog S."/>
            <person name="Gorbushina A."/>
            <person name="Walker B."/>
            <person name="Young S.K."/>
            <person name="Zeng Q."/>
            <person name="Gargeya S."/>
            <person name="Fitzgerald M."/>
            <person name="Haas B."/>
            <person name="Abouelleil A."/>
            <person name="Allen A.W."/>
            <person name="Alvarado L."/>
            <person name="Arachchi H.M."/>
            <person name="Berlin A.M."/>
            <person name="Chapman S.B."/>
            <person name="Gainer-Dewar J."/>
            <person name="Goldberg J."/>
            <person name="Griggs A."/>
            <person name="Gujja S."/>
            <person name="Hansen M."/>
            <person name="Howarth C."/>
            <person name="Imamovic A."/>
            <person name="Ireland A."/>
            <person name="Larimer J."/>
            <person name="McCowan C."/>
            <person name="Murphy C."/>
            <person name="Pearson M."/>
            <person name="Poon T.W."/>
            <person name="Priest M."/>
            <person name="Roberts A."/>
            <person name="Saif S."/>
            <person name="Shea T."/>
            <person name="Sisk P."/>
            <person name="Sykes S."/>
            <person name="Wortman J."/>
            <person name="Nusbaum C."/>
            <person name="Birren B."/>
        </authorList>
    </citation>
    <scope>NUCLEOTIDE SEQUENCE [LARGE SCALE GENOMIC DNA]</scope>
    <source>
        <strain evidence="3 4">CBS 617.96</strain>
    </source>
</reference>
<dbReference type="SMART" id="SM00248">
    <property type="entry name" value="ANK"/>
    <property type="match status" value="4"/>
</dbReference>
<dbReference type="EMBL" id="AMWN01000007">
    <property type="protein sequence ID" value="EXJ81785.1"/>
    <property type="molecule type" value="Genomic_DNA"/>
</dbReference>
<gene>
    <name evidence="3" type="ORF">A1O1_07850</name>
</gene>